<dbReference type="InterPro" id="IPR036291">
    <property type="entry name" value="NAD(P)-bd_dom_sf"/>
</dbReference>
<dbReference type="GO" id="GO:0016491">
    <property type="term" value="F:oxidoreductase activity"/>
    <property type="evidence" value="ECO:0007669"/>
    <property type="project" value="UniProtKB-KW"/>
</dbReference>
<dbReference type="InterPro" id="IPR004104">
    <property type="entry name" value="Gfo/Idh/MocA-like_OxRdtase_C"/>
</dbReference>
<dbReference type="STRING" id="2316362.A0A4Q2DYN8"/>
<evidence type="ECO:0000313" key="5">
    <source>
        <dbReference type="EMBL" id="RXW24642.1"/>
    </source>
</evidence>
<dbReference type="PANTHER" id="PTHR43708">
    <property type="entry name" value="CONSERVED EXPRESSED OXIDOREDUCTASE (EUROFUNG)"/>
    <property type="match status" value="1"/>
</dbReference>
<keyword evidence="2" id="KW-0560">Oxidoreductase</keyword>
<proteinExistence type="inferred from homology"/>
<dbReference type="EMBL" id="SDEE01000016">
    <property type="protein sequence ID" value="RXW24642.1"/>
    <property type="molecule type" value="Genomic_DNA"/>
</dbReference>
<organism evidence="5 6">
    <name type="scientific">Candolleomyces aberdarensis</name>
    <dbReference type="NCBI Taxonomy" id="2316362"/>
    <lineage>
        <taxon>Eukaryota</taxon>
        <taxon>Fungi</taxon>
        <taxon>Dikarya</taxon>
        <taxon>Basidiomycota</taxon>
        <taxon>Agaricomycotina</taxon>
        <taxon>Agaricomycetes</taxon>
        <taxon>Agaricomycetidae</taxon>
        <taxon>Agaricales</taxon>
        <taxon>Agaricineae</taxon>
        <taxon>Psathyrellaceae</taxon>
        <taxon>Candolleomyces</taxon>
    </lineage>
</organism>
<dbReference type="Pfam" id="PF01408">
    <property type="entry name" value="GFO_IDH_MocA"/>
    <property type="match status" value="1"/>
</dbReference>
<dbReference type="Pfam" id="PF02894">
    <property type="entry name" value="GFO_IDH_MocA_C"/>
    <property type="match status" value="1"/>
</dbReference>
<feature type="domain" description="Gfo/Idh/MocA-like oxidoreductase C-terminal" evidence="4">
    <location>
        <begin position="154"/>
        <end position="373"/>
    </location>
</feature>
<accession>A0A4Q2DYN8</accession>
<evidence type="ECO:0000313" key="6">
    <source>
        <dbReference type="Proteomes" id="UP000290288"/>
    </source>
</evidence>
<evidence type="ECO:0000259" key="4">
    <source>
        <dbReference type="Pfam" id="PF02894"/>
    </source>
</evidence>
<keyword evidence="6" id="KW-1185">Reference proteome</keyword>
<comment type="similarity">
    <text evidence="1">Belongs to the Gfo/Idh/MocA family.</text>
</comment>
<dbReference type="PANTHER" id="PTHR43708:SF5">
    <property type="entry name" value="CONSERVED EXPRESSED OXIDOREDUCTASE (EUROFUNG)-RELATED"/>
    <property type="match status" value="1"/>
</dbReference>
<gene>
    <name evidence="5" type="ORF">EST38_g1219</name>
</gene>
<reference evidence="5 6" key="1">
    <citation type="submission" date="2019-01" db="EMBL/GenBank/DDBJ databases">
        <title>Draft genome sequence of Psathyrella aberdarensis IHI B618.</title>
        <authorList>
            <person name="Buettner E."/>
            <person name="Kellner H."/>
        </authorList>
    </citation>
    <scope>NUCLEOTIDE SEQUENCE [LARGE SCALE GENOMIC DNA]</scope>
    <source>
        <strain evidence="5 6">IHI B618</strain>
    </source>
</reference>
<evidence type="ECO:0000256" key="2">
    <source>
        <dbReference type="ARBA" id="ARBA00023002"/>
    </source>
</evidence>
<dbReference type="InterPro" id="IPR051317">
    <property type="entry name" value="Gfo/Idh/MocA_oxidoreduct"/>
</dbReference>
<dbReference type="GO" id="GO:0000166">
    <property type="term" value="F:nucleotide binding"/>
    <property type="evidence" value="ECO:0007669"/>
    <property type="project" value="InterPro"/>
</dbReference>
<dbReference type="OrthoDB" id="446809at2759"/>
<feature type="domain" description="Gfo/Idh/MocA-like oxidoreductase N-terminal" evidence="3">
    <location>
        <begin position="7"/>
        <end position="125"/>
    </location>
</feature>
<comment type="caution">
    <text evidence="5">The sequence shown here is derived from an EMBL/GenBank/DDBJ whole genome shotgun (WGS) entry which is preliminary data.</text>
</comment>
<dbReference type="SUPFAM" id="SSF51735">
    <property type="entry name" value="NAD(P)-binding Rossmann-fold domains"/>
    <property type="match status" value="1"/>
</dbReference>
<dbReference type="AlphaFoldDB" id="A0A4Q2DYN8"/>
<protein>
    <recommendedName>
        <fullName evidence="7">Oxidoreductase</fullName>
    </recommendedName>
</protein>
<dbReference type="Gene3D" id="3.30.360.10">
    <property type="entry name" value="Dihydrodipicolinate Reductase, domain 2"/>
    <property type="match status" value="1"/>
</dbReference>
<dbReference type="Gene3D" id="3.40.50.720">
    <property type="entry name" value="NAD(P)-binding Rossmann-like Domain"/>
    <property type="match status" value="1"/>
</dbReference>
<evidence type="ECO:0000259" key="3">
    <source>
        <dbReference type="Pfam" id="PF01408"/>
    </source>
</evidence>
<dbReference type="Proteomes" id="UP000290288">
    <property type="component" value="Unassembled WGS sequence"/>
</dbReference>
<dbReference type="InterPro" id="IPR000683">
    <property type="entry name" value="Gfo/Idh/MocA-like_OxRdtase_N"/>
</dbReference>
<evidence type="ECO:0000256" key="1">
    <source>
        <dbReference type="ARBA" id="ARBA00010928"/>
    </source>
</evidence>
<sequence>MSRAIQTCVVGVGLAGLTFHVPFILALPQLFTLHSVVERNPKTDGGKVKKRFGVSPKIYSSLENALDDPEIELVIVATPNDTHFEFAKAALEAGKHVLVDKPVAESVSQAQQLGQLAISKGLVLYAYQNRRWDSDFLSLKGLLCLPESHPSYMGAILEFESHFDRYRPNLKGTWKDKPLPAAGALYDLGSHLIDQALTLFGRPNAVTAFVQNIRGVGHPDVDDSFTLNLHYERGPDRSYQLTVILRSHPLSVKSPQLRFVVRGTRGTYTKHGLDTQEEHLKMISSPRAILREEFGREPEYLNGKVENILADNETITKTIWPTPDAGGYVELFQNLGSAIRTGAMPSVKWTEATAVLEIIELALQSSKNRVTMPVPAM</sequence>
<evidence type="ECO:0008006" key="7">
    <source>
        <dbReference type="Google" id="ProtNLM"/>
    </source>
</evidence>
<name>A0A4Q2DYN8_9AGAR</name>